<reference evidence="1 2" key="1">
    <citation type="journal article" date="2015" name="Genome Announc.">
        <title>Expanding the biotechnology potential of lactobacilli through comparative genomics of 213 strains and associated genera.</title>
        <authorList>
            <person name="Sun Z."/>
            <person name="Harris H.M."/>
            <person name="McCann A."/>
            <person name="Guo C."/>
            <person name="Argimon S."/>
            <person name="Zhang W."/>
            <person name="Yang X."/>
            <person name="Jeffery I.B."/>
            <person name="Cooney J.C."/>
            <person name="Kagawa T.F."/>
            <person name="Liu W."/>
            <person name="Song Y."/>
            <person name="Salvetti E."/>
            <person name="Wrobel A."/>
            <person name="Rasinkangas P."/>
            <person name="Parkhill J."/>
            <person name="Rea M.C."/>
            <person name="O'Sullivan O."/>
            <person name="Ritari J."/>
            <person name="Douillard F.P."/>
            <person name="Paul Ross R."/>
            <person name="Yang R."/>
            <person name="Briner A.E."/>
            <person name="Felis G.E."/>
            <person name="de Vos W.M."/>
            <person name="Barrangou R."/>
            <person name="Klaenhammer T.R."/>
            <person name="Caufield P.W."/>
            <person name="Cui Y."/>
            <person name="Zhang H."/>
            <person name="O'Toole P.W."/>
        </authorList>
    </citation>
    <scope>NUCLEOTIDE SEQUENCE [LARGE SCALE GENOMIC DNA]</scope>
    <source>
        <strain evidence="1 2">DSM 13343</strain>
    </source>
</reference>
<dbReference type="RefSeq" id="WP_054715856.1">
    <property type="nucleotide sequence ID" value="NZ_AZEU01000131.1"/>
</dbReference>
<evidence type="ECO:0000313" key="1">
    <source>
        <dbReference type="EMBL" id="KRL45261.1"/>
    </source>
</evidence>
<name>A0A0R1QKF5_9LACO</name>
<comment type="caution">
    <text evidence="1">The sequence shown here is derived from an EMBL/GenBank/DDBJ whole genome shotgun (WGS) entry which is preliminary data.</text>
</comment>
<evidence type="ECO:0000313" key="2">
    <source>
        <dbReference type="Proteomes" id="UP000051790"/>
    </source>
</evidence>
<keyword evidence="2" id="KW-1185">Reference proteome</keyword>
<dbReference type="EMBL" id="AZEU01000131">
    <property type="protein sequence ID" value="KRL45261.1"/>
    <property type="molecule type" value="Genomic_DNA"/>
</dbReference>
<dbReference type="OrthoDB" id="2315704at2"/>
<dbReference type="PATRIC" id="fig|1423769.4.peg.787"/>
<protein>
    <submittedName>
        <fullName evidence="1">Uncharacterized protein</fullName>
    </submittedName>
</protein>
<dbReference type="AlphaFoldDB" id="A0A0R1QKF5"/>
<proteinExistence type="predicted"/>
<dbReference type="Proteomes" id="UP000051790">
    <property type="component" value="Unassembled WGS sequence"/>
</dbReference>
<sequence>MVEYEADGHHFACAFEADGRLAVTADDKQTARGYLIGNMVRFPKSLALGDDFVMTLTLPADVVKQLNA</sequence>
<organism evidence="1 2">
    <name type="scientific">Lacticaseibacillus manihotivorans DSM 13343 = JCM 12514</name>
    <dbReference type="NCBI Taxonomy" id="1423769"/>
    <lineage>
        <taxon>Bacteria</taxon>
        <taxon>Bacillati</taxon>
        <taxon>Bacillota</taxon>
        <taxon>Bacilli</taxon>
        <taxon>Lactobacillales</taxon>
        <taxon>Lactobacillaceae</taxon>
        <taxon>Lacticaseibacillus</taxon>
    </lineage>
</organism>
<accession>A0A0R1QKF5</accession>
<gene>
    <name evidence="1" type="ORF">FD01_GL000737</name>
</gene>